<feature type="compositionally biased region" description="Polar residues" evidence="1">
    <location>
        <begin position="151"/>
        <end position="167"/>
    </location>
</feature>
<evidence type="ECO:0000256" key="1">
    <source>
        <dbReference type="SAM" id="MobiDB-lite"/>
    </source>
</evidence>
<evidence type="ECO:0000313" key="3">
    <source>
        <dbReference type="Proteomes" id="UP000198767"/>
    </source>
</evidence>
<dbReference type="RefSeq" id="WP_090217150.1">
    <property type="nucleotide sequence ID" value="NZ_FMWG01000003.1"/>
</dbReference>
<keyword evidence="3" id="KW-1185">Reference proteome</keyword>
<feature type="region of interest" description="Disordered" evidence="1">
    <location>
        <begin position="151"/>
        <end position="187"/>
    </location>
</feature>
<accession>A0A1G5Q7Q2</accession>
<name>A0A1G5Q7Q2_9RHOB</name>
<dbReference type="EMBL" id="FMWG01000003">
    <property type="protein sequence ID" value="SCZ57697.1"/>
    <property type="molecule type" value="Genomic_DNA"/>
</dbReference>
<gene>
    <name evidence="2" type="ORF">SAMN04488118_103125</name>
</gene>
<evidence type="ECO:0000313" key="2">
    <source>
        <dbReference type="EMBL" id="SCZ57697.1"/>
    </source>
</evidence>
<sequence length="397" mass="43053">MSKIDSNQSAPKLASHDSIGAPVSRRNTKHAPALAAPPKEVPTKHNTQAQIFSEASGKIPVAAKRAEASSQTTVKVETAQSKNPFSEISGKLYPGDEVTVSTNGKNRSVIVDKVVNREGDRAHFKDASNHEYLLNNKNKLAVRLGLKGGVQQSEAAGSSRSHQSTRVLPSGNDAPGATSSAETRKTNTKDAVLTKVTAAKEAINNPRGYPEEMCAIVGHETAEGRASFISRIDSNEQSTKLIVEIADRRAEPHFNASDAYIAQLSHFMEKAPEDIDRLDALVFDVVGNPETRDVIKQIKSEYGDESNPAAPLTIRFDGEDEASERVLDKLMKDSPLGKSAGYFAQDMSVITEKEWKISGVVLDTTSLTFLMQTEADLEELDQQQGYMSQLAEQCTIA</sequence>
<organism evidence="2 3">
    <name type="scientific">Epibacterium ulvae</name>
    <dbReference type="NCBI Taxonomy" id="1156985"/>
    <lineage>
        <taxon>Bacteria</taxon>
        <taxon>Pseudomonadati</taxon>
        <taxon>Pseudomonadota</taxon>
        <taxon>Alphaproteobacteria</taxon>
        <taxon>Rhodobacterales</taxon>
        <taxon>Roseobacteraceae</taxon>
        <taxon>Epibacterium</taxon>
    </lineage>
</organism>
<protein>
    <submittedName>
        <fullName evidence="2">Uncharacterized protein</fullName>
    </submittedName>
</protein>
<proteinExistence type="predicted"/>
<dbReference type="AlphaFoldDB" id="A0A1G5Q7Q2"/>
<feature type="compositionally biased region" description="Polar residues" evidence="1">
    <location>
        <begin position="1"/>
        <end position="10"/>
    </location>
</feature>
<reference evidence="2 3" key="1">
    <citation type="submission" date="2016-10" db="EMBL/GenBank/DDBJ databases">
        <authorList>
            <person name="de Groot N.N."/>
        </authorList>
    </citation>
    <scope>NUCLEOTIDE SEQUENCE [LARGE SCALE GENOMIC DNA]</scope>
    <source>
        <strain evidence="2 3">U95</strain>
    </source>
</reference>
<feature type="region of interest" description="Disordered" evidence="1">
    <location>
        <begin position="1"/>
        <end position="47"/>
    </location>
</feature>
<dbReference type="Proteomes" id="UP000198767">
    <property type="component" value="Unassembled WGS sequence"/>
</dbReference>